<evidence type="ECO:0000313" key="4">
    <source>
        <dbReference type="Proteomes" id="UP000070250"/>
    </source>
</evidence>
<dbReference type="Gene3D" id="3.40.1440.10">
    <property type="entry name" value="GIY-YIG endonuclease"/>
    <property type="match status" value="1"/>
</dbReference>
<evidence type="ECO:0000313" key="3">
    <source>
        <dbReference type="EMBL" id="AMN46566.1"/>
    </source>
</evidence>
<dbReference type="Pfam" id="PF01541">
    <property type="entry name" value="GIY-YIG"/>
    <property type="match status" value="1"/>
</dbReference>
<dbReference type="STRING" id="465721.ACG33_05530"/>
<dbReference type="AlphaFoldDB" id="A0A127F7Z4"/>
<dbReference type="InterPro" id="IPR000305">
    <property type="entry name" value="GIY-YIG_endonuc"/>
</dbReference>
<accession>A0A127F7Z4</accession>
<dbReference type="SUPFAM" id="SSF82771">
    <property type="entry name" value="GIY-YIG endonuclease"/>
    <property type="match status" value="1"/>
</dbReference>
<sequence>MPEDHGRPQEAAGAAAAACRWWLYLLVCRDGRSYAGIARDVQARFAAHVRGKGAKFTRANPPLRVLGARPYATKSQALRAEYALKQLDPAAKRRWAARWQWRDTPSRLRDDASAHPASRPA</sequence>
<dbReference type="InterPro" id="IPR035901">
    <property type="entry name" value="GIY-YIG_endonuc_sf"/>
</dbReference>
<dbReference type="InterPro" id="IPR050190">
    <property type="entry name" value="UPF0213_domain"/>
</dbReference>
<dbReference type="KEGG" id="sdf:ACG33_05530"/>
<protein>
    <recommendedName>
        <fullName evidence="2">GIY-YIG domain-containing protein</fullName>
    </recommendedName>
</protein>
<comment type="similarity">
    <text evidence="1">Belongs to the UPF0213 family.</text>
</comment>
<dbReference type="Proteomes" id="UP000070250">
    <property type="component" value="Chromosome"/>
</dbReference>
<name>A0A127F7Z4_STEDE</name>
<gene>
    <name evidence="3" type="ORF">ACG33_05530</name>
</gene>
<dbReference type="PANTHER" id="PTHR34477">
    <property type="entry name" value="UPF0213 PROTEIN YHBQ"/>
    <property type="match status" value="1"/>
</dbReference>
<organism evidence="3 4">
    <name type="scientific">Steroidobacter denitrificans</name>
    <dbReference type="NCBI Taxonomy" id="465721"/>
    <lineage>
        <taxon>Bacteria</taxon>
        <taxon>Pseudomonadati</taxon>
        <taxon>Pseudomonadota</taxon>
        <taxon>Gammaproteobacteria</taxon>
        <taxon>Steroidobacterales</taxon>
        <taxon>Steroidobacteraceae</taxon>
        <taxon>Steroidobacter</taxon>
    </lineage>
</organism>
<proteinExistence type="inferred from homology"/>
<keyword evidence="4" id="KW-1185">Reference proteome</keyword>
<evidence type="ECO:0000259" key="2">
    <source>
        <dbReference type="PROSITE" id="PS50164"/>
    </source>
</evidence>
<evidence type="ECO:0000256" key="1">
    <source>
        <dbReference type="ARBA" id="ARBA00007435"/>
    </source>
</evidence>
<dbReference type="CDD" id="cd10456">
    <property type="entry name" value="GIY-YIG_UPF0213"/>
    <property type="match status" value="1"/>
</dbReference>
<dbReference type="EMBL" id="CP011971">
    <property type="protein sequence ID" value="AMN46566.1"/>
    <property type="molecule type" value="Genomic_DNA"/>
</dbReference>
<dbReference type="PROSITE" id="PS50164">
    <property type="entry name" value="GIY_YIG"/>
    <property type="match status" value="1"/>
</dbReference>
<reference evidence="3 4" key="1">
    <citation type="submission" date="2015-06" db="EMBL/GenBank/DDBJ databases">
        <title>A Comprehensive Approach to Explore the Metabolic and Phylogenetic Diversity of Bacterial Steroid Degradation in the Environment: Testosterone as an Example.</title>
        <authorList>
            <person name="Yang F.-C."/>
            <person name="Chen Y.-L."/>
            <person name="Yu C.-P."/>
            <person name="Tang S.-L."/>
            <person name="Wang P.-H."/>
            <person name="Ismail W."/>
            <person name="Wang C.-H."/>
            <person name="Yang C.-Y."/>
            <person name="Chiang Y.-R."/>
        </authorList>
    </citation>
    <scope>NUCLEOTIDE SEQUENCE [LARGE SCALE GENOMIC DNA]</scope>
    <source>
        <strain evidence="3 4">DSM 18526</strain>
    </source>
</reference>
<feature type="domain" description="GIY-YIG" evidence="2">
    <location>
        <begin position="19"/>
        <end position="94"/>
    </location>
</feature>
<dbReference type="PANTHER" id="PTHR34477:SF1">
    <property type="entry name" value="UPF0213 PROTEIN YHBQ"/>
    <property type="match status" value="1"/>
</dbReference>